<sequence length="199" mass="22307">MADEGEVPPKFDGKGPVVSPGVSGGKVVEGDFPLDQVVTCIDKFPLGYIVRSCHRYGSSEWTVSARIEATLANGDDKSFFPRQSHARGRIDSMNELYKVSPDFVPKPWAGGSLSVPNPPTYYFLCVSFNIKADQEPDPVRLCEKLVTLHKKRVSPTGKFGFHLRPLRGNVPLNTTWNPSWVDLFSRFFRYTIDLEEIIN</sequence>
<dbReference type="EMBL" id="MU865905">
    <property type="protein sequence ID" value="KAK4220393.1"/>
    <property type="molecule type" value="Genomic_DNA"/>
</dbReference>
<evidence type="ECO:0000313" key="1">
    <source>
        <dbReference type="EMBL" id="KAK4220393.1"/>
    </source>
</evidence>
<name>A0AAN6YL29_9PEZI</name>
<keyword evidence="2" id="KW-1185">Reference proteome</keyword>
<evidence type="ECO:0000313" key="2">
    <source>
        <dbReference type="Proteomes" id="UP001301958"/>
    </source>
</evidence>
<dbReference type="InterPro" id="IPR016477">
    <property type="entry name" value="Fructo-/Ketosamine-3-kinase"/>
</dbReference>
<gene>
    <name evidence="1" type="ORF">QBC38DRAFT_345159</name>
</gene>
<protein>
    <recommendedName>
        <fullName evidence="3">Protein-ribulosamine 3-kinase</fullName>
    </recommendedName>
</protein>
<feature type="non-terminal residue" evidence="1">
    <location>
        <position position="199"/>
    </location>
</feature>
<dbReference type="Pfam" id="PF03881">
    <property type="entry name" value="Fructosamin_kin"/>
    <property type="match status" value="1"/>
</dbReference>
<comment type="caution">
    <text evidence="1">The sequence shown here is derived from an EMBL/GenBank/DDBJ whole genome shotgun (WGS) entry which is preliminary data.</text>
</comment>
<organism evidence="1 2">
    <name type="scientific">Podospora fimiseda</name>
    <dbReference type="NCBI Taxonomy" id="252190"/>
    <lineage>
        <taxon>Eukaryota</taxon>
        <taxon>Fungi</taxon>
        <taxon>Dikarya</taxon>
        <taxon>Ascomycota</taxon>
        <taxon>Pezizomycotina</taxon>
        <taxon>Sordariomycetes</taxon>
        <taxon>Sordariomycetidae</taxon>
        <taxon>Sordariales</taxon>
        <taxon>Podosporaceae</taxon>
        <taxon>Podospora</taxon>
    </lineage>
</organism>
<dbReference type="Proteomes" id="UP001301958">
    <property type="component" value="Unassembled WGS sequence"/>
</dbReference>
<reference evidence="1" key="1">
    <citation type="journal article" date="2023" name="Mol. Phylogenet. Evol.">
        <title>Genome-scale phylogeny and comparative genomics of the fungal order Sordariales.</title>
        <authorList>
            <person name="Hensen N."/>
            <person name="Bonometti L."/>
            <person name="Westerberg I."/>
            <person name="Brannstrom I.O."/>
            <person name="Guillou S."/>
            <person name="Cros-Aarteil S."/>
            <person name="Calhoun S."/>
            <person name="Haridas S."/>
            <person name="Kuo A."/>
            <person name="Mondo S."/>
            <person name="Pangilinan J."/>
            <person name="Riley R."/>
            <person name="LaButti K."/>
            <person name="Andreopoulos B."/>
            <person name="Lipzen A."/>
            <person name="Chen C."/>
            <person name="Yan M."/>
            <person name="Daum C."/>
            <person name="Ng V."/>
            <person name="Clum A."/>
            <person name="Steindorff A."/>
            <person name="Ohm R.A."/>
            <person name="Martin F."/>
            <person name="Silar P."/>
            <person name="Natvig D.O."/>
            <person name="Lalanne C."/>
            <person name="Gautier V."/>
            <person name="Ament-Velasquez S.L."/>
            <person name="Kruys A."/>
            <person name="Hutchinson M.I."/>
            <person name="Powell A.J."/>
            <person name="Barry K."/>
            <person name="Miller A.N."/>
            <person name="Grigoriev I.V."/>
            <person name="Debuchy R."/>
            <person name="Gladieux P."/>
            <person name="Hiltunen Thoren M."/>
            <person name="Johannesson H."/>
        </authorList>
    </citation>
    <scope>NUCLEOTIDE SEQUENCE</scope>
    <source>
        <strain evidence="1">CBS 990.96</strain>
    </source>
</reference>
<dbReference type="AlphaFoldDB" id="A0AAN6YL29"/>
<reference evidence="1" key="2">
    <citation type="submission" date="2023-05" db="EMBL/GenBank/DDBJ databases">
        <authorList>
            <consortium name="Lawrence Berkeley National Laboratory"/>
            <person name="Steindorff A."/>
            <person name="Hensen N."/>
            <person name="Bonometti L."/>
            <person name="Westerberg I."/>
            <person name="Brannstrom I.O."/>
            <person name="Guillou S."/>
            <person name="Cros-Aarteil S."/>
            <person name="Calhoun S."/>
            <person name="Haridas S."/>
            <person name="Kuo A."/>
            <person name="Mondo S."/>
            <person name="Pangilinan J."/>
            <person name="Riley R."/>
            <person name="Labutti K."/>
            <person name="Andreopoulos B."/>
            <person name="Lipzen A."/>
            <person name="Chen C."/>
            <person name="Yanf M."/>
            <person name="Daum C."/>
            <person name="Ng V."/>
            <person name="Clum A."/>
            <person name="Ohm R."/>
            <person name="Martin F."/>
            <person name="Silar P."/>
            <person name="Natvig D."/>
            <person name="Lalanne C."/>
            <person name="Gautier V."/>
            <person name="Ament-Velasquez S.L."/>
            <person name="Kruys A."/>
            <person name="Hutchinson M.I."/>
            <person name="Powell A.J."/>
            <person name="Barry K."/>
            <person name="Miller A.N."/>
            <person name="Grigoriev I.V."/>
            <person name="Debuchy R."/>
            <person name="Gladieux P."/>
            <person name="Thoren M.H."/>
            <person name="Johannesson H."/>
        </authorList>
    </citation>
    <scope>NUCLEOTIDE SEQUENCE</scope>
    <source>
        <strain evidence="1">CBS 990.96</strain>
    </source>
</reference>
<evidence type="ECO:0008006" key="3">
    <source>
        <dbReference type="Google" id="ProtNLM"/>
    </source>
</evidence>
<accession>A0AAN6YL29</accession>
<proteinExistence type="predicted"/>